<protein>
    <submittedName>
        <fullName evidence="3">Uncharacterized protein</fullName>
    </submittedName>
</protein>
<comment type="caution">
    <text evidence="3">The sequence shown here is derived from an EMBL/GenBank/DDBJ whole genome shotgun (WGS) entry which is preliminary data.</text>
</comment>
<dbReference type="EMBL" id="JALLBG020000103">
    <property type="protein sequence ID" value="KAL3764564.1"/>
    <property type="molecule type" value="Genomic_DNA"/>
</dbReference>
<sequence>MHPFLALLFALLIPGYNGFTSYPSKQLVTTRLSPSKPSSPPSSLTKVNTLPEAFTHNYEDARGFFYIWFFGGSGGVGVALRQFPAQYAKFQQLLSMKNDEPTLGGDTIGISPLTLYPRDLSKADLDKVLNNKLSVEQMVQKGPKVNYLSQRGYLCYPSFVDANKGCNPLTVRAVFDAMSTGDNVSPDVAQTKLDEFKNDTSPDRAAFKNSLLQTKLSGFASIAFLLFLLGPIVGATCLDAASAGWFPEWPGNDNLPSSLLVGPGFWTIPQYWI</sequence>
<evidence type="ECO:0000256" key="2">
    <source>
        <dbReference type="SAM" id="SignalP"/>
    </source>
</evidence>
<keyword evidence="4" id="KW-1185">Reference proteome</keyword>
<keyword evidence="1" id="KW-0812">Transmembrane</keyword>
<keyword evidence="1" id="KW-1133">Transmembrane helix</keyword>
<dbReference type="AlphaFoldDB" id="A0ABD3MNN4"/>
<name>A0ABD3MNN4_9STRA</name>
<keyword evidence="1" id="KW-0472">Membrane</keyword>
<reference evidence="3 4" key="1">
    <citation type="submission" date="2024-10" db="EMBL/GenBank/DDBJ databases">
        <title>Updated reference genomes for cyclostephanoid diatoms.</title>
        <authorList>
            <person name="Roberts W.R."/>
            <person name="Alverson A.J."/>
        </authorList>
    </citation>
    <scope>NUCLEOTIDE SEQUENCE [LARGE SCALE GENOMIC DNA]</scope>
    <source>
        <strain evidence="3 4">AJA232-27</strain>
    </source>
</reference>
<accession>A0ABD3MNN4</accession>
<dbReference type="Proteomes" id="UP001530293">
    <property type="component" value="Unassembled WGS sequence"/>
</dbReference>
<keyword evidence="2" id="KW-0732">Signal</keyword>
<evidence type="ECO:0000256" key="1">
    <source>
        <dbReference type="SAM" id="Phobius"/>
    </source>
</evidence>
<feature type="signal peptide" evidence="2">
    <location>
        <begin position="1"/>
        <end position="18"/>
    </location>
</feature>
<organism evidence="3 4">
    <name type="scientific">Discostella pseudostelligera</name>
    <dbReference type="NCBI Taxonomy" id="259834"/>
    <lineage>
        <taxon>Eukaryota</taxon>
        <taxon>Sar</taxon>
        <taxon>Stramenopiles</taxon>
        <taxon>Ochrophyta</taxon>
        <taxon>Bacillariophyta</taxon>
        <taxon>Coscinodiscophyceae</taxon>
        <taxon>Thalassiosirophycidae</taxon>
        <taxon>Stephanodiscales</taxon>
        <taxon>Stephanodiscaceae</taxon>
        <taxon>Discostella</taxon>
    </lineage>
</organism>
<proteinExistence type="predicted"/>
<evidence type="ECO:0000313" key="3">
    <source>
        <dbReference type="EMBL" id="KAL3764564.1"/>
    </source>
</evidence>
<feature type="chain" id="PRO_5044763288" evidence="2">
    <location>
        <begin position="19"/>
        <end position="273"/>
    </location>
</feature>
<evidence type="ECO:0000313" key="4">
    <source>
        <dbReference type="Proteomes" id="UP001530293"/>
    </source>
</evidence>
<feature type="transmembrane region" description="Helical" evidence="1">
    <location>
        <begin position="63"/>
        <end position="80"/>
    </location>
</feature>
<feature type="transmembrane region" description="Helical" evidence="1">
    <location>
        <begin position="218"/>
        <end position="246"/>
    </location>
</feature>
<gene>
    <name evidence="3" type="ORF">ACHAWU_001472</name>
</gene>